<name>A0A392RVW8_9FABA</name>
<organism evidence="1 2">
    <name type="scientific">Trifolium medium</name>
    <dbReference type="NCBI Taxonomy" id="97028"/>
    <lineage>
        <taxon>Eukaryota</taxon>
        <taxon>Viridiplantae</taxon>
        <taxon>Streptophyta</taxon>
        <taxon>Embryophyta</taxon>
        <taxon>Tracheophyta</taxon>
        <taxon>Spermatophyta</taxon>
        <taxon>Magnoliopsida</taxon>
        <taxon>eudicotyledons</taxon>
        <taxon>Gunneridae</taxon>
        <taxon>Pentapetalae</taxon>
        <taxon>rosids</taxon>
        <taxon>fabids</taxon>
        <taxon>Fabales</taxon>
        <taxon>Fabaceae</taxon>
        <taxon>Papilionoideae</taxon>
        <taxon>50 kb inversion clade</taxon>
        <taxon>NPAAA clade</taxon>
        <taxon>Hologalegina</taxon>
        <taxon>IRL clade</taxon>
        <taxon>Trifolieae</taxon>
        <taxon>Trifolium</taxon>
    </lineage>
</organism>
<keyword evidence="2" id="KW-1185">Reference proteome</keyword>
<protein>
    <submittedName>
        <fullName evidence="1">Uncharacterized protein</fullName>
    </submittedName>
</protein>
<dbReference type="AlphaFoldDB" id="A0A392RVW8"/>
<proteinExistence type="predicted"/>
<evidence type="ECO:0000313" key="1">
    <source>
        <dbReference type="EMBL" id="MCI40773.1"/>
    </source>
</evidence>
<dbReference type="Proteomes" id="UP000265520">
    <property type="component" value="Unassembled WGS sequence"/>
</dbReference>
<accession>A0A392RVW8</accession>
<evidence type="ECO:0000313" key="2">
    <source>
        <dbReference type="Proteomes" id="UP000265520"/>
    </source>
</evidence>
<reference evidence="1 2" key="1">
    <citation type="journal article" date="2018" name="Front. Plant Sci.">
        <title>Red Clover (Trifolium pratense) and Zigzag Clover (T. medium) - A Picture of Genomic Similarities and Differences.</title>
        <authorList>
            <person name="Dluhosova J."/>
            <person name="Istvanek J."/>
            <person name="Nedelnik J."/>
            <person name="Repkova J."/>
        </authorList>
    </citation>
    <scope>NUCLEOTIDE SEQUENCE [LARGE SCALE GENOMIC DNA]</scope>
    <source>
        <strain evidence="2">cv. 10/8</strain>
        <tissue evidence="1">Leaf</tissue>
    </source>
</reference>
<dbReference type="EMBL" id="LXQA010283835">
    <property type="protein sequence ID" value="MCI40773.1"/>
    <property type="molecule type" value="Genomic_DNA"/>
</dbReference>
<sequence>MVNCQHGDEDTMIFNVDGSSLTNSGNAGYGLIPDHDELSTWLL</sequence>
<comment type="caution">
    <text evidence="1">The sequence shown here is derived from an EMBL/GenBank/DDBJ whole genome shotgun (WGS) entry which is preliminary data.</text>
</comment>
<feature type="non-terminal residue" evidence="1">
    <location>
        <position position="43"/>
    </location>
</feature>